<dbReference type="PANTHER" id="PTHR30313">
    <property type="entry name" value="DNA PRIMASE"/>
    <property type="match status" value="1"/>
</dbReference>
<dbReference type="GO" id="GO:0003899">
    <property type="term" value="F:DNA-directed RNA polymerase activity"/>
    <property type="evidence" value="ECO:0007669"/>
    <property type="project" value="UniProtKB-UniRule"/>
</dbReference>
<evidence type="ECO:0000256" key="7">
    <source>
        <dbReference type="ARBA" id="ARBA00022771"/>
    </source>
</evidence>
<dbReference type="InterPro" id="IPR050219">
    <property type="entry name" value="DnaG_primase"/>
</dbReference>
<dbReference type="PANTHER" id="PTHR30313:SF2">
    <property type="entry name" value="DNA PRIMASE"/>
    <property type="match status" value="1"/>
</dbReference>
<dbReference type="SUPFAM" id="SSF56731">
    <property type="entry name" value="DNA primase core"/>
    <property type="match status" value="1"/>
</dbReference>
<evidence type="ECO:0000259" key="16">
    <source>
        <dbReference type="PROSITE" id="PS50880"/>
    </source>
</evidence>
<dbReference type="InterPro" id="IPR030846">
    <property type="entry name" value="DnaG_bac"/>
</dbReference>
<evidence type="ECO:0000256" key="4">
    <source>
        <dbReference type="ARBA" id="ARBA00022695"/>
    </source>
</evidence>
<comment type="subunit">
    <text evidence="12">Monomer. Interacts with DnaB.</text>
</comment>
<evidence type="ECO:0000256" key="10">
    <source>
        <dbReference type="ARBA" id="ARBA00023125"/>
    </source>
</evidence>
<dbReference type="PROSITE" id="PS50880">
    <property type="entry name" value="TOPRIM"/>
    <property type="match status" value="1"/>
</dbReference>
<evidence type="ECO:0000256" key="3">
    <source>
        <dbReference type="ARBA" id="ARBA00022679"/>
    </source>
</evidence>
<dbReference type="EMBL" id="AP018052">
    <property type="protein sequence ID" value="BAZ92840.1"/>
    <property type="molecule type" value="Genomic_DNA"/>
</dbReference>
<keyword evidence="1 12" id="KW-0240">DNA-directed RNA polymerase</keyword>
<dbReference type="GO" id="GO:0008270">
    <property type="term" value="F:zinc ion binding"/>
    <property type="evidence" value="ECO:0007669"/>
    <property type="project" value="UniProtKB-UniRule"/>
</dbReference>
<comment type="cofactor">
    <cofactor evidence="12 13 14">
        <name>Zn(2+)</name>
        <dbReference type="ChEBI" id="CHEBI:29105"/>
    </cofactor>
    <text evidence="12 13 14">Binds 1 zinc ion per monomer.</text>
</comment>
<keyword evidence="10 12" id="KW-0238">DNA-binding</keyword>
<evidence type="ECO:0000256" key="5">
    <source>
        <dbReference type="ARBA" id="ARBA00022705"/>
    </source>
</evidence>
<evidence type="ECO:0000256" key="1">
    <source>
        <dbReference type="ARBA" id="ARBA00022478"/>
    </source>
</evidence>
<dbReference type="Gene3D" id="1.20.50.20">
    <property type="entry name" value="DnaG, RNA polymerase domain, helical bundle"/>
    <property type="match status" value="1"/>
</dbReference>
<accession>A0A1Z4VMJ7</accession>
<dbReference type="Gene3D" id="3.90.980.10">
    <property type="entry name" value="DNA primase, catalytic core, N-terminal domain"/>
    <property type="match status" value="1"/>
</dbReference>
<dbReference type="FunFam" id="3.40.1360.10:FF:000002">
    <property type="entry name" value="DNA primase"/>
    <property type="match status" value="1"/>
</dbReference>
<keyword evidence="8 12" id="KW-0862">Zinc</keyword>
<dbReference type="CDD" id="cd03364">
    <property type="entry name" value="TOPRIM_DnaG_primases"/>
    <property type="match status" value="1"/>
</dbReference>
<dbReference type="SUPFAM" id="SSF57783">
    <property type="entry name" value="Zinc beta-ribbon"/>
    <property type="match status" value="1"/>
</dbReference>
<dbReference type="AlphaFoldDB" id="A0A1Z4VMJ7"/>
<dbReference type="FunFam" id="3.90.980.10:FF:000001">
    <property type="entry name" value="DNA primase"/>
    <property type="match status" value="1"/>
</dbReference>
<keyword evidence="6 12" id="KW-0479">Metal-binding</keyword>
<reference evidence="17 18" key="1">
    <citation type="submission" date="2017-05" db="EMBL/GenBank/DDBJ databases">
        <title>Thiocyanate degradation by Thiohalobacter thiocyanaticus FOKN1.</title>
        <authorList>
            <person name="Oshiki M."/>
            <person name="Fukushima T."/>
            <person name="Kawano S."/>
            <person name="Nakagawa J."/>
        </authorList>
    </citation>
    <scope>NUCLEOTIDE SEQUENCE [LARGE SCALE GENOMIC DNA]</scope>
    <source>
        <strain evidence="17 18">FOKN1</strain>
    </source>
</reference>
<dbReference type="GO" id="GO:0000428">
    <property type="term" value="C:DNA-directed RNA polymerase complex"/>
    <property type="evidence" value="ECO:0007669"/>
    <property type="project" value="UniProtKB-KW"/>
</dbReference>
<dbReference type="Pfam" id="PF01807">
    <property type="entry name" value="Zn_ribbon_DnaG"/>
    <property type="match status" value="1"/>
</dbReference>
<comment type="domain">
    <text evidence="12">Contains an N-terminal zinc-binding domain, a central core domain that contains the primase activity, and a C-terminal DnaB-binding domain.</text>
</comment>
<evidence type="ECO:0000256" key="8">
    <source>
        <dbReference type="ARBA" id="ARBA00022833"/>
    </source>
</evidence>
<organism evidence="17 18">
    <name type="scientific">Thiohalobacter thiocyanaticus</name>
    <dbReference type="NCBI Taxonomy" id="585455"/>
    <lineage>
        <taxon>Bacteria</taxon>
        <taxon>Pseudomonadati</taxon>
        <taxon>Pseudomonadota</taxon>
        <taxon>Gammaproteobacteria</taxon>
        <taxon>Thiohalobacterales</taxon>
        <taxon>Thiohalobacteraceae</taxon>
        <taxon>Thiohalobacter</taxon>
    </lineage>
</organism>
<keyword evidence="5 12" id="KW-0235">DNA replication</keyword>
<evidence type="ECO:0000256" key="11">
    <source>
        <dbReference type="ARBA" id="ARBA00023163"/>
    </source>
</evidence>
<comment type="function">
    <text evidence="12 13">RNA polymerase that catalyzes the synthesis of short RNA molecules used as primers for DNA polymerase during DNA replication.</text>
</comment>
<keyword evidence="18" id="KW-1185">Reference proteome</keyword>
<dbReference type="PIRSF" id="PIRSF002811">
    <property type="entry name" value="DnaG"/>
    <property type="match status" value="1"/>
</dbReference>
<dbReference type="InterPro" id="IPR006295">
    <property type="entry name" value="DNA_primase_DnaG"/>
</dbReference>
<evidence type="ECO:0000256" key="15">
    <source>
        <dbReference type="SAM" id="MobiDB-lite"/>
    </source>
</evidence>
<gene>
    <name evidence="12" type="primary">dnaG</name>
    <name evidence="17" type="ORF">FOKN1_0436</name>
</gene>
<feature type="region of interest" description="Disordered" evidence="15">
    <location>
        <begin position="429"/>
        <end position="449"/>
    </location>
</feature>
<dbReference type="InterPro" id="IPR016136">
    <property type="entry name" value="DNA_helicase_N/primase_C"/>
</dbReference>
<dbReference type="InterPro" id="IPR034151">
    <property type="entry name" value="TOPRIM_DnaG_bac"/>
</dbReference>
<dbReference type="GO" id="GO:1990077">
    <property type="term" value="C:primosome complex"/>
    <property type="evidence" value="ECO:0007669"/>
    <property type="project" value="UniProtKB-KW"/>
</dbReference>
<keyword evidence="7 12" id="KW-0863">Zinc-finger</keyword>
<dbReference type="NCBIfam" id="TIGR01391">
    <property type="entry name" value="dnaG"/>
    <property type="match status" value="1"/>
</dbReference>
<dbReference type="InterPro" id="IPR019475">
    <property type="entry name" value="DNA_primase_DnaB-bd"/>
</dbReference>
<keyword evidence="2 12" id="KW-0639">Primosome</keyword>
<dbReference type="InterPro" id="IPR013264">
    <property type="entry name" value="DNAG_N"/>
</dbReference>
<dbReference type="SMART" id="SM00766">
    <property type="entry name" value="DnaG_DnaB_bind"/>
    <property type="match status" value="1"/>
</dbReference>
<dbReference type="InterPro" id="IPR006171">
    <property type="entry name" value="TOPRIM_dom"/>
</dbReference>
<dbReference type="SMART" id="SM00400">
    <property type="entry name" value="ZnF_CHCC"/>
    <property type="match status" value="1"/>
</dbReference>
<dbReference type="SUPFAM" id="SSF117023">
    <property type="entry name" value="DNA primase DnaG, C-terminal domain"/>
    <property type="match status" value="1"/>
</dbReference>
<keyword evidence="11 12" id="KW-0804">Transcription</keyword>
<feature type="zinc finger region" description="CHC2-type" evidence="12 14">
    <location>
        <begin position="40"/>
        <end position="64"/>
    </location>
</feature>
<keyword evidence="3 12" id="KW-0808">Transferase</keyword>
<sequence>MAGRIPQQFIDDLMQRVDIVEVIDSRVPLKKAGREYTACCPFHNEKTPSFTVSPNKQFFHCFGCGAHGTALGFLMDYEHLDFVEAVEELARSVGLEVPREAGRGDDAQRSQNALLYELHMEAARYFQKMLREHPRAQAAVDYLKNRGLSGEIARDFGLGYAPPGWDNLLNTLGRDPARRRALAAGGLAIQKDNGDLYDRFRDRIMFPIHDRRGRIIGFGGRVLGDDTPKYLNSPETPIFHKGRELYGLFEARKQVRQLDRLLVVEGYMDVVALAQFGVRNAVATLGTATTADHLEQLFRVVPEVVFCFDGDRAGLQAAWRALENALPVLREGREARFLFLPEGEDPDSFIRKEGAEIFRERAANAIPFSDFFFEHMAEAVDMDSIDGRARLVEKAKPLLTQLQPGIFRRMMVHQLERLAALPAGELSGLSGEEGAAARTPRAMPPDRAGRDGLSPVRHLVALLLQHPGLAARLDNPGVLRRVRRPGIDLLVELIEYLQVNPHVSTGGVLEHWRGSEAGRHLARLAVQRLDLDEDRIEHEFDAYAELLLQEARREQAAARLRYLESRRPSEWSEAERREHMELIQGFKRPPGSRGEG</sequence>
<dbReference type="SMART" id="SM00493">
    <property type="entry name" value="TOPRIM"/>
    <property type="match status" value="1"/>
</dbReference>
<name>A0A1Z4VMJ7_9GAMM</name>
<evidence type="ECO:0000256" key="6">
    <source>
        <dbReference type="ARBA" id="ARBA00022723"/>
    </source>
</evidence>
<dbReference type="GO" id="GO:0005737">
    <property type="term" value="C:cytoplasm"/>
    <property type="evidence" value="ECO:0007669"/>
    <property type="project" value="TreeGrafter"/>
</dbReference>
<dbReference type="HAMAP" id="MF_00974">
    <property type="entry name" value="DNA_primase_DnaG"/>
    <property type="match status" value="1"/>
</dbReference>
<evidence type="ECO:0000313" key="18">
    <source>
        <dbReference type="Proteomes" id="UP000218765"/>
    </source>
</evidence>
<dbReference type="KEGG" id="ttc:FOKN1_0436"/>
<dbReference type="InterPro" id="IPR036977">
    <property type="entry name" value="DNA_primase_Znf_CHC2"/>
</dbReference>
<dbReference type="EC" id="2.7.7.101" evidence="12"/>
<keyword evidence="4 12" id="KW-0548">Nucleotidyltransferase</keyword>
<comment type="similarity">
    <text evidence="12 13">Belongs to the DnaG primase family.</text>
</comment>
<dbReference type="GO" id="GO:0006269">
    <property type="term" value="P:DNA replication, synthesis of primer"/>
    <property type="evidence" value="ECO:0007669"/>
    <property type="project" value="UniProtKB-UniRule"/>
</dbReference>
<evidence type="ECO:0000256" key="13">
    <source>
        <dbReference type="PIRNR" id="PIRNR002811"/>
    </source>
</evidence>
<evidence type="ECO:0000256" key="14">
    <source>
        <dbReference type="PIRSR" id="PIRSR002811-1"/>
    </source>
</evidence>
<dbReference type="FunFam" id="3.90.580.10:FF:000001">
    <property type="entry name" value="DNA primase"/>
    <property type="match status" value="1"/>
</dbReference>
<feature type="domain" description="Toprim" evidence="16">
    <location>
        <begin position="259"/>
        <end position="341"/>
    </location>
</feature>
<evidence type="ECO:0000256" key="2">
    <source>
        <dbReference type="ARBA" id="ARBA00022515"/>
    </source>
</evidence>
<dbReference type="Proteomes" id="UP000218765">
    <property type="component" value="Chromosome"/>
</dbReference>
<protein>
    <recommendedName>
        <fullName evidence="12 13">DNA primase</fullName>
        <ecNumber evidence="12">2.7.7.101</ecNumber>
    </recommendedName>
</protein>
<dbReference type="Pfam" id="PF10410">
    <property type="entry name" value="DnaB_bind"/>
    <property type="match status" value="1"/>
</dbReference>
<dbReference type="InterPro" id="IPR013173">
    <property type="entry name" value="DNA_primase_DnaG_DnaB-bd_dom"/>
</dbReference>
<dbReference type="OrthoDB" id="9803773at2"/>
<dbReference type="Pfam" id="PF08275">
    <property type="entry name" value="DNAG_N"/>
    <property type="match status" value="1"/>
</dbReference>
<dbReference type="GO" id="GO:0003677">
    <property type="term" value="F:DNA binding"/>
    <property type="evidence" value="ECO:0007669"/>
    <property type="project" value="UniProtKB-KW"/>
</dbReference>
<dbReference type="Gene3D" id="1.10.860.10">
    <property type="entry name" value="DNAb Helicase, Chain A"/>
    <property type="match status" value="1"/>
</dbReference>
<dbReference type="Pfam" id="PF08278">
    <property type="entry name" value="DnaG_DnaB_bind"/>
    <property type="match status" value="1"/>
</dbReference>
<comment type="catalytic activity">
    <reaction evidence="12">
        <text>ssDNA + n NTP = ssDNA/pppN(pN)n-1 hybrid + (n-1) diphosphate.</text>
        <dbReference type="EC" id="2.7.7.101"/>
    </reaction>
</comment>
<proteinExistence type="inferred from homology"/>
<evidence type="ECO:0000313" key="17">
    <source>
        <dbReference type="EMBL" id="BAZ92840.1"/>
    </source>
</evidence>
<dbReference type="Gene3D" id="3.90.580.10">
    <property type="entry name" value="Zinc finger, CHC2-type domain"/>
    <property type="match status" value="1"/>
</dbReference>
<dbReference type="Gene3D" id="3.40.1360.10">
    <property type="match status" value="1"/>
</dbReference>
<evidence type="ECO:0000256" key="9">
    <source>
        <dbReference type="ARBA" id="ARBA00022842"/>
    </source>
</evidence>
<keyword evidence="9" id="KW-0460">Magnesium</keyword>
<dbReference type="InterPro" id="IPR002694">
    <property type="entry name" value="Znf_CHC2"/>
</dbReference>
<evidence type="ECO:0000256" key="12">
    <source>
        <dbReference type="HAMAP-Rule" id="MF_00974"/>
    </source>
</evidence>
<dbReference type="InterPro" id="IPR037068">
    <property type="entry name" value="DNA_primase_core_N_sf"/>
</dbReference>
<dbReference type="Pfam" id="PF13155">
    <property type="entry name" value="Toprim_2"/>
    <property type="match status" value="1"/>
</dbReference>
<dbReference type="RefSeq" id="WP_096364279.1">
    <property type="nucleotide sequence ID" value="NZ_AP018052.1"/>
</dbReference>